<accession>A0AAU9VQ44</accession>
<gene>
    <name evidence="1" type="ORF">PMEA_00016736</name>
</gene>
<protein>
    <submittedName>
        <fullName evidence="1">Uncharacterized protein</fullName>
    </submittedName>
</protein>
<sequence>DKELRARYRSKREFILFITNLVAGDITHNTRRNHALSPLHQVLIALRLYASGGFLQVIGDTFGVWISPPFPLPLTMCLELLRQNNPALSSGLCHTTNGQKLKTNFVFAEDFLALLEVWTELT</sequence>
<evidence type="ECO:0000313" key="2">
    <source>
        <dbReference type="Proteomes" id="UP001159428"/>
    </source>
</evidence>
<feature type="non-terminal residue" evidence="1">
    <location>
        <position position="1"/>
    </location>
</feature>
<dbReference type="Proteomes" id="UP001159428">
    <property type="component" value="Unassembled WGS sequence"/>
</dbReference>
<proteinExistence type="predicted"/>
<keyword evidence="2" id="KW-1185">Reference proteome</keyword>
<reference evidence="1 2" key="1">
    <citation type="submission" date="2022-05" db="EMBL/GenBank/DDBJ databases">
        <authorList>
            <consortium name="Genoscope - CEA"/>
            <person name="William W."/>
        </authorList>
    </citation>
    <scope>NUCLEOTIDE SEQUENCE [LARGE SCALE GENOMIC DNA]</scope>
</reference>
<evidence type="ECO:0000313" key="1">
    <source>
        <dbReference type="EMBL" id="CAH3036241.1"/>
    </source>
</evidence>
<comment type="caution">
    <text evidence="1">The sequence shown here is derived from an EMBL/GenBank/DDBJ whole genome shotgun (WGS) entry which is preliminary data.</text>
</comment>
<name>A0AAU9VQ44_9CNID</name>
<dbReference type="AlphaFoldDB" id="A0AAU9VQ44"/>
<organism evidence="1 2">
    <name type="scientific">Pocillopora meandrina</name>
    <dbReference type="NCBI Taxonomy" id="46732"/>
    <lineage>
        <taxon>Eukaryota</taxon>
        <taxon>Metazoa</taxon>
        <taxon>Cnidaria</taxon>
        <taxon>Anthozoa</taxon>
        <taxon>Hexacorallia</taxon>
        <taxon>Scleractinia</taxon>
        <taxon>Astrocoeniina</taxon>
        <taxon>Pocilloporidae</taxon>
        <taxon>Pocillopora</taxon>
    </lineage>
</organism>
<dbReference type="EMBL" id="CALNXJ010000003">
    <property type="protein sequence ID" value="CAH3036241.1"/>
    <property type="molecule type" value="Genomic_DNA"/>
</dbReference>